<sequence>MGDQQKEQEEFEIVRAKGQAKTSNPWKVENDGNGEDTSGLKQSTAQVVQSLPAALANDLILKALLDPTLKQIQTGDFPNVVPLKVTYGGTETGTDQSKKSTSKSNIVKLKAHKDKVIEYDKTKGFVSTSWANFVVDSEKQNGKEKQIQLTNNKDGIFVKHVTSTVINPHDLFKGKEQPPLPKASIKLNSFSYTSPILLSNTWSNVLVYTPKQVTYKIDTTKGTFEPVTPDGENNPTNNK</sequence>
<keyword evidence="3" id="KW-1185">Reference proteome</keyword>
<gene>
    <name evidence="2" type="ORF">RDWZM_007134</name>
</gene>
<dbReference type="Proteomes" id="UP001142055">
    <property type="component" value="Chromosome 2"/>
</dbReference>
<dbReference type="EMBL" id="JAPWDV010000002">
    <property type="protein sequence ID" value="KAJ6221322.1"/>
    <property type="molecule type" value="Genomic_DNA"/>
</dbReference>
<organism evidence="2 3">
    <name type="scientific">Blomia tropicalis</name>
    <name type="common">Mite</name>
    <dbReference type="NCBI Taxonomy" id="40697"/>
    <lineage>
        <taxon>Eukaryota</taxon>
        <taxon>Metazoa</taxon>
        <taxon>Ecdysozoa</taxon>
        <taxon>Arthropoda</taxon>
        <taxon>Chelicerata</taxon>
        <taxon>Arachnida</taxon>
        <taxon>Acari</taxon>
        <taxon>Acariformes</taxon>
        <taxon>Sarcoptiformes</taxon>
        <taxon>Astigmata</taxon>
        <taxon>Glycyphagoidea</taxon>
        <taxon>Echimyopodidae</taxon>
        <taxon>Blomia</taxon>
    </lineage>
</organism>
<evidence type="ECO:0000313" key="2">
    <source>
        <dbReference type="EMBL" id="KAJ6221322.1"/>
    </source>
</evidence>
<dbReference type="OrthoDB" id="6494485at2759"/>
<feature type="region of interest" description="Disordered" evidence="1">
    <location>
        <begin position="1"/>
        <end position="41"/>
    </location>
</feature>
<dbReference type="AlphaFoldDB" id="A0A9Q0MB53"/>
<dbReference type="OMA" id="KRVENPW"/>
<name>A0A9Q0MB53_BLOTA</name>
<protein>
    <submittedName>
        <fullName evidence="2">Uncharacterized protein</fullName>
    </submittedName>
</protein>
<proteinExistence type="predicted"/>
<evidence type="ECO:0000256" key="1">
    <source>
        <dbReference type="SAM" id="MobiDB-lite"/>
    </source>
</evidence>
<accession>A0A9Q0MB53</accession>
<feature type="compositionally biased region" description="Basic and acidic residues" evidence="1">
    <location>
        <begin position="1"/>
        <end position="15"/>
    </location>
</feature>
<evidence type="ECO:0000313" key="3">
    <source>
        <dbReference type="Proteomes" id="UP001142055"/>
    </source>
</evidence>
<reference evidence="2" key="1">
    <citation type="submission" date="2022-12" db="EMBL/GenBank/DDBJ databases">
        <title>Genome assemblies of Blomia tropicalis.</title>
        <authorList>
            <person name="Cui Y."/>
        </authorList>
    </citation>
    <scope>NUCLEOTIDE SEQUENCE</scope>
    <source>
        <tissue evidence="2">Adult mites</tissue>
    </source>
</reference>
<comment type="caution">
    <text evidence="2">The sequence shown here is derived from an EMBL/GenBank/DDBJ whole genome shotgun (WGS) entry which is preliminary data.</text>
</comment>